<proteinExistence type="predicted"/>
<name>A0ABR0L9B4_9PEZI</name>
<dbReference type="SUPFAM" id="SSF52540">
    <property type="entry name" value="P-loop containing nucleoside triphosphate hydrolases"/>
    <property type="match status" value="2"/>
</dbReference>
<reference evidence="6 7" key="1">
    <citation type="submission" date="2023-08" db="EMBL/GenBank/DDBJ databases">
        <title>Black Yeasts Isolated from many extreme environments.</title>
        <authorList>
            <person name="Coleine C."/>
            <person name="Stajich J.E."/>
            <person name="Selbmann L."/>
        </authorList>
    </citation>
    <scope>NUCLEOTIDE SEQUENCE [LARGE SCALE GENOMIC DNA]</scope>
    <source>
        <strain evidence="6 7">CCFEE 5386</strain>
    </source>
</reference>
<evidence type="ECO:0000313" key="7">
    <source>
        <dbReference type="Proteomes" id="UP001308179"/>
    </source>
</evidence>
<evidence type="ECO:0000259" key="5">
    <source>
        <dbReference type="Pfam" id="PF13087"/>
    </source>
</evidence>
<evidence type="ECO:0000256" key="2">
    <source>
        <dbReference type="ARBA" id="ARBA00022801"/>
    </source>
</evidence>
<gene>
    <name evidence="6" type="ORF">LTR32_002836</name>
</gene>
<keyword evidence="3" id="KW-0347">Helicase</keyword>
<dbReference type="InterPro" id="IPR027417">
    <property type="entry name" value="P-loop_NTPase"/>
</dbReference>
<keyword evidence="4" id="KW-0067">ATP-binding</keyword>
<evidence type="ECO:0000313" key="6">
    <source>
        <dbReference type="EMBL" id="KAK5145408.1"/>
    </source>
</evidence>
<evidence type="ECO:0000256" key="3">
    <source>
        <dbReference type="ARBA" id="ARBA00022806"/>
    </source>
</evidence>
<evidence type="ECO:0000256" key="4">
    <source>
        <dbReference type="ARBA" id="ARBA00022840"/>
    </source>
</evidence>
<dbReference type="Gene3D" id="3.40.50.300">
    <property type="entry name" value="P-loop containing nucleotide triphosphate hydrolases"/>
    <property type="match status" value="2"/>
</dbReference>
<feature type="domain" description="DNA2/NAM7 helicase-like C-terminal" evidence="5">
    <location>
        <begin position="328"/>
        <end position="475"/>
    </location>
</feature>
<organism evidence="6 7">
    <name type="scientific">Rachicladosporium monterosium</name>
    <dbReference type="NCBI Taxonomy" id="1507873"/>
    <lineage>
        <taxon>Eukaryota</taxon>
        <taxon>Fungi</taxon>
        <taxon>Dikarya</taxon>
        <taxon>Ascomycota</taxon>
        <taxon>Pezizomycotina</taxon>
        <taxon>Dothideomycetes</taxon>
        <taxon>Dothideomycetidae</taxon>
        <taxon>Cladosporiales</taxon>
        <taxon>Cladosporiaceae</taxon>
        <taxon>Rachicladosporium</taxon>
    </lineage>
</organism>
<keyword evidence="2" id="KW-0378">Hydrolase</keyword>
<protein>
    <recommendedName>
        <fullName evidence="5">DNA2/NAM7 helicase-like C-terminal domain-containing protein</fullName>
    </recommendedName>
</protein>
<keyword evidence="7" id="KW-1185">Reference proteome</keyword>
<keyword evidence="1" id="KW-0547">Nucleotide-binding</keyword>
<dbReference type="Pfam" id="PF13087">
    <property type="entry name" value="AAA_12"/>
    <property type="match status" value="1"/>
</dbReference>
<evidence type="ECO:0000256" key="1">
    <source>
        <dbReference type="ARBA" id="ARBA00022741"/>
    </source>
</evidence>
<dbReference type="InterPro" id="IPR050534">
    <property type="entry name" value="Coronavir_polyprotein_1ab"/>
</dbReference>
<comment type="caution">
    <text evidence="6">The sequence shown here is derived from an EMBL/GenBank/DDBJ whole genome shotgun (WGS) entry which is preliminary data.</text>
</comment>
<dbReference type="EMBL" id="JAVRRR010000153">
    <property type="protein sequence ID" value="KAK5145408.1"/>
    <property type="molecule type" value="Genomic_DNA"/>
</dbReference>
<dbReference type="Proteomes" id="UP001308179">
    <property type="component" value="Unassembled WGS sequence"/>
</dbReference>
<dbReference type="InterPro" id="IPR041679">
    <property type="entry name" value="DNA2/NAM7-like_C"/>
</dbReference>
<sequence>MLLPIIKHPMVPIGCTNTFTTVKEASVQLAYSAVASEAEARESTKLWAQVYHSAKVFPLGNFAVLGVRFQKFEKLGSANGELHYRLPKEMGASIVFKDRRSGMSVKVKTILIGNVAELPPHDAFFQIISESAEYFGSGEMVSVGRSPEYFDVKIEPVYNSATYASQLATVAQLQLPGNRRWHGILLNQVHDAIKIIDLTQPKEAEATIAPHIRRRADAWLEDWMTWNEEQVAVIEGIKVAKGGTILVMGPAGTGKTLLQEALSIYFYLLGFHVLALAPANSNVDHLAVQLGRIEEREKLPSALKFLRMYPSTIVAEHGSHSFDESRLYKVEATDADIRLHWVEVKGDRIRHPGTKSLCVREHVQVFFKMILPRLIECFRQMDKRVDEHIMIICAYTYALHEYLDGIRKMLRHNDHLTVADMPQVLTVDASQGREASMVVFDGSCQHSDCMGFVNDDARCNVAITRAKEVFWVIGGAMNAKRAENSNRKPATLAKYKHELGLMGKCHRFA</sequence>
<dbReference type="PANTHER" id="PTHR43788:SF16">
    <property type="entry name" value="HELICASE WITH ZINC FINGER 2"/>
    <property type="match status" value="1"/>
</dbReference>
<dbReference type="PANTHER" id="PTHR43788">
    <property type="entry name" value="DNA2/NAM7 HELICASE FAMILY MEMBER"/>
    <property type="match status" value="1"/>
</dbReference>
<accession>A0ABR0L9B4</accession>